<dbReference type="Pfam" id="PF02417">
    <property type="entry name" value="Chromate_transp"/>
    <property type="match status" value="2"/>
</dbReference>
<dbReference type="PIRSF" id="PIRSF004810">
    <property type="entry name" value="ChrA"/>
    <property type="match status" value="1"/>
</dbReference>
<evidence type="ECO:0000313" key="9">
    <source>
        <dbReference type="EMBL" id="PEN13899.1"/>
    </source>
</evidence>
<keyword evidence="3" id="KW-1003">Cell membrane</keyword>
<dbReference type="RefSeq" id="WP_098075062.1">
    <property type="nucleotide sequence ID" value="NZ_PDEQ01000003.1"/>
</dbReference>
<feature type="compositionally biased region" description="Low complexity" evidence="7">
    <location>
        <begin position="16"/>
        <end position="25"/>
    </location>
</feature>
<sequence length="409" mass="43204">MADSSPGPDPADARASDSTNDTSTSDTDETSLVELARLFFKLGVIAFGGPAAHIAMMEDEIVKRRGWMSRQHFLDLIGATNLIPGPNSTEMTMHVGFERRGWPGLFTTGACFIFPAAVLTGTLAWLYVQYGQLPNVEPFLIGIKPAVLAVIVGALWRLGDSALKSWKLVPIAIGVAALLVLGVGEIWSLLAGGVIGMLALVGVNRLSTSRASWFLLVSPVPLLSSESTSPTLTNVFLFFLKVGAILYGSGYVLVAFLEGSVVGEYGWMTQQQLLDAIAAGQFTPGPVLTTSTFIGFVVMAEQGLQMSLAGAAVATLGIFLPSFIFVALLNPIVPRLRDSIWSASFMDAVNVSAVALMAVVSAELGLATLTSLPNAIVFLLAMIAVFALRLSSLYIVLGGALIGYLLTVM</sequence>
<comment type="subcellular location">
    <subcellularLocation>
        <location evidence="1">Cell membrane</location>
        <topology evidence="1">Multi-pass membrane protein</topology>
    </subcellularLocation>
</comment>
<keyword evidence="6 8" id="KW-0472">Membrane</keyword>
<keyword evidence="4 8" id="KW-0812">Transmembrane</keyword>
<proteinExistence type="inferred from homology"/>
<keyword evidence="5 8" id="KW-1133">Transmembrane helix</keyword>
<evidence type="ECO:0000256" key="1">
    <source>
        <dbReference type="ARBA" id="ARBA00004651"/>
    </source>
</evidence>
<feature type="transmembrane region" description="Helical" evidence="8">
    <location>
        <begin position="235"/>
        <end position="257"/>
    </location>
</feature>
<evidence type="ECO:0000256" key="8">
    <source>
        <dbReference type="SAM" id="Phobius"/>
    </source>
</evidence>
<comment type="caution">
    <text evidence="9">The sequence shown here is derived from an EMBL/GenBank/DDBJ whole genome shotgun (WGS) entry which is preliminary data.</text>
</comment>
<evidence type="ECO:0000256" key="2">
    <source>
        <dbReference type="ARBA" id="ARBA00005262"/>
    </source>
</evidence>
<feature type="transmembrane region" description="Helical" evidence="8">
    <location>
        <begin position="38"/>
        <end position="56"/>
    </location>
</feature>
<dbReference type="PANTHER" id="PTHR33567">
    <property type="entry name" value="CHROMATE ION TRANSPORTER (EUROFUNG)"/>
    <property type="match status" value="1"/>
</dbReference>
<dbReference type="OrthoDB" id="9788907at2"/>
<dbReference type="AlphaFoldDB" id="A0A2A8CYU1"/>
<feature type="transmembrane region" description="Helical" evidence="8">
    <location>
        <begin position="349"/>
        <end position="369"/>
    </location>
</feature>
<dbReference type="InterPro" id="IPR014047">
    <property type="entry name" value="Chr_Tranpt_l_chain"/>
</dbReference>
<dbReference type="NCBIfam" id="TIGR00937">
    <property type="entry name" value="2A51"/>
    <property type="match status" value="1"/>
</dbReference>
<name>A0A2A8CYU1_9BACT</name>
<reference evidence="9 10" key="1">
    <citation type="submission" date="2017-10" db="EMBL/GenBank/DDBJ databases">
        <title>Draft genome of Longibacter Salinarum.</title>
        <authorList>
            <person name="Goh K.M."/>
            <person name="Shamsir M.S."/>
            <person name="Lim S.W."/>
        </authorList>
    </citation>
    <scope>NUCLEOTIDE SEQUENCE [LARGE SCALE GENOMIC DNA]</scope>
    <source>
        <strain evidence="9 10">KCTC 52045</strain>
    </source>
</reference>
<dbReference type="EMBL" id="PDEQ01000003">
    <property type="protein sequence ID" value="PEN13899.1"/>
    <property type="molecule type" value="Genomic_DNA"/>
</dbReference>
<feature type="transmembrane region" description="Helical" evidence="8">
    <location>
        <begin position="376"/>
        <end position="406"/>
    </location>
</feature>
<comment type="similarity">
    <text evidence="2">Belongs to the chromate ion transporter (CHR) (TC 2.A.51) family.</text>
</comment>
<feature type="transmembrane region" description="Helical" evidence="8">
    <location>
        <begin position="277"/>
        <end position="300"/>
    </location>
</feature>
<dbReference type="InterPro" id="IPR003370">
    <property type="entry name" value="Chromate_transpt"/>
</dbReference>
<evidence type="ECO:0000313" key="10">
    <source>
        <dbReference type="Proteomes" id="UP000220102"/>
    </source>
</evidence>
<evidence type="ECO:0000256" key="6">
    <source>
        <dbReference type="ARBA" id="ARBA00023136"/>
    </source>
</evidence>
<accession>A0A2A8CYU1</accession>
<dbReference type="PANTHER" id="PTHR33567:SF3">
    <property type="entry name" value="CHROMATE ION TRANSPORTER (EUROFUNG)"/>
    <property type="match status" value="1"/>
</dbReference>
<organism evidence="9 10">
    <name type="scientific">Longibacter salinarum</name>
    <dbReference type="NCBI Taxonomy" id="1850348"/>
    <lineage>
        <taxon>Bacteria</taxon>
        <taxon>Pseudomonadati</taxon>
        <taxon>Rhodothermota</taxon>
        <taxon>Rhodothermia</taxon>
        <taxon>Rhodothermales</taxon>
        <taxon>Salisaetaceae</taxon>
        <taxon>Longibacter</taxon>
    </lineage>
</organism>
<keyword evidence="10" id="KW-1185">Reference proteome</keyword>
<evidence type="ECO:0000256" key="4">
    <source>
        <dbReference type="ARBA" id="ARBA00022692"/>
    </source>
</evidence>
<evidence type="ECO:0000256" key="5">
    <source>
        <dbReference type="ARBA" id="ARBA00022989"/>
    </source>
</evidence>
<gene>
    <name evidence="9" type="ORF">CRI94_07530</name>
</gene>
<feature type="transmembrane region" description="Helical" evidence="8">
    <location>
        <begin position="168"/>
        <end position="201"/>
    </location>
</feature>
<feature type="transmembrane region" description="Helical" evidence="8">
    <location>
        <begin position="139"/>
        <end position="156"/>
    </location>
</feature>
<evidence type="ECO:0000256" key="3">
    <source>
        <dbReference type="ARBA" id="ARBA00022475"/>
    </source>
</evidence>
<protein>
    <submittedName>
        <fullName evidence="9">Chromate transporter</fullName>
    </submittedName>
</protein>
<feature type="region of interest" description="Disordered" evidence="7">
    <location>
        <begin position="1"/>
        <end position="28"/>
    </location>
</feature>
<dbReference type="GO" id="GO:0005886">
    <property type="term" value="C:plasma membrane"/>
    <property type="evidence" value="ECO:0007669"/>
    <property type="project" value="UniProtKB-SubCell"/>
</dbReference>
<dbReference type="GO" id="GO:0015109">
    <property type="term" value="F:chromate transmembrane transporter activity"/>
    <property type="evidence" value="ECO:0007669"/>
    <property type="project" value="InterPro"/>
</dbReference>
<evidence type="ECO:0000256" key="7">
    <source>
        <dbReference type="SAM" id="MobiDB-lite"/>
    </source>
</evidence>
<dbReference type="Proteomes" id="UP000220102">
    <property type="component" value="Unassembled WGS sequence"/>
</dbReference>
<feature type="transmembrane region" description="Helical" evidence="8">
    <location>
        <begin position="307"/>
        <end position="329"/>
    </location>
</feature>
<feature type="transmembrane region" description="Helical" evidence="8">
    <location>
        <begin position="101"/>
        <end position="127"/>
    </location>
</feature>